<feature type="transmembrane region" description="Helical" evidence="1">
    <location>
        <begin position="54"/>
        <end position="75"/>
    </location>
</feature>
<evidence type="ECO:0000313" key="3">
    <source>
        <dbReference type="Proteomes" id="UP000637643"/>
    </source>
</evidence>
<keyword evidence="3" id="KW-1185">Reference proteome</keyword>
<dbReference type="AlphaFoldDB" id="A0A917FAI1"/>
<dbReference type="RefSeq" id="WP_189021985.1">
    <property type="nucleotide sequence ID" value="NZ_BMKR01000002.1"/>
</dbReference>
<feature type="transmembrane region" description="Helical" evidence="1">
    <location>
        <begin position="140"/>
        <end position="160"/>
    </location>
</feature>
<keyword evidence="1" id="KW-0472">Membrane</keyword>
<organism evidence="2 3">
    <name type="scientific">Paenibacillus albidus</name>
    <dbReference type="NCBI Taxonomy" id="2041023"/>
    <lineage>
        <taxon>Bacteria</taxon>
        <taxon>Bacillati</taxon>
        <taxon>Bacillota</taxon>
        <taxon>Bacilli</taxon>
        <taxon>Bacillales</taxon>
        <taxon>Paenibacillaceae</taxon>
        <taxon>Paenibacillus</taxon>
    </lineage>
</organism>
<feature type="transmembrane region" description="Helical" evidence="1">
    <location>
        <begin position="96"/>
        <end position="120"/>
    </location>
</feature>
<evidence type="ECO:0000256" key="1">
    <source>
        <dbReference type="SAM" id="Phobius"/>
    </source>
</evidence>
<comment type="caution">
    <text evidence="2">The sequence shown here is derived from an EMBL/GenBank/DDBJ whole genome shotgun (WGS) entry which is preliminary data.</text>
</comment>
<feature type="transmembrane region" description="Helical" evidence="1">
    <location>
        <begin position="213"/>
        <end position="233"/>
    </location>
</feature>
<sequence length="252" mass="28159">MEKIIKTELLKLKRYSILWVGVMAMVLTVLLSWFENTATEGAANTFVNFSNSVMWNSLSLIYPATITLIAGYIINREHTDDTLKNIRTIPVTYQKLLVGKLAVVGLLAVFLGFVSFLLTMLVHLISQFSGLTAGVMFNTLLQMIGIHLCLYIAVLPIIVFTSRKPNGFMPGVGFAFFYGFVGIFASGHGFTNLYPIAAGLGVINYQEDGSTVYNRFLCFLILLLMLIIALVMIRTLREPSKGRKVEKRRRLS</sequence>
<reference evidence="2" key="1">
    <citation type="journal article" date="2014" name="Int. J. Syst. Evol. Microbiol.">
        <title>Complete genome sequence of Corynebacterium casei LMG S-19264T (=DSM 44701T), isolated from a smear-ripened cheese.</title>
        <authorList>
            <consortium name="US DOE Joint Genome Institute (JGI-PGF)"/>
            <person name="Walter F."/>
            <person name="Albersmeier A."/>
            <person name="Kalinowski J."/>
            <person name="Ruckert C."/>
        </authorList>
    </citation>
    <scope>NUCLEOTIDE SEQUENCE</scope>
    <source>
        <strain evidence="2">CGMCC 1.16134</strain>
    </source>
</reference>
<keyword evidence="1" id="KW-0812">Transmembrane</keyword>
<dbReference type="EMBL" id="BMKR01000002">
    <property type="protein sequence ID" value="GGF62467.1"/>
    <property type="molecule type" value="Genomic_DNA"/>
</dbReference>
<feature type="transmembrane region" description="Helical" evidence="1">
    <location>
        <begin position="12"/>
        <end position="34"/>
    </location>
</feature>
<keyword evidence="1" id="KW-1133">Transmembrane helix</keyword>
<gene>
    <name evidence="2" type="ORF">GCM10010912_04510</name>
</gene>
<protein>
    <submittedName>
        <fullName evidence="2">Lantibiotic ABC transporter permease</fullName>
    </submittedName>
</protein>
<proteinExistence type="predicted"/>
<accession>A0A917FAI1</accession>
<name>A0A917FAI1_9BACL</name>
<dbReference type="Pfam" id="PF12730">
    <property type="entry name" value="ABC2_membrane_4"/>
    <property type="match status" value="1"/>
</dbReference>
<dbReference type="Proteomes" id="UP000637643">
    <property type="component" value="Unassembled WGS sequence"/>
</dbReference>
<feature type="transmembrane region" description="Helical" evidence="1">
    <location>
        <begin position="172"/>
        <end position="193"/>
    </location>
</feature>
<evidence type="ECO:0000313" key="2">
    <source>
        <dbReference type="EMBL" id="GGF62467.1"/>
    </source>
</evidence>
<reference evidence="2" key="2">
    <citation type="submission" date="2020-09" db="EMBL/GenBank/DDBJ databases">
        <authorList>
            <person name="Sun Q."/>
            <person name="Zhou Y."/>
        </authorList>
    </citation>
    <scope>NUCLEOTIDE SEQUENCE</scope>
    <source>
        <strain evidence="2">CGMCC 1.16134</strain>
    </source>
</reference>